<gene>
    <name evidence="1" type="ORF">IG617_15360</name>
</gene>
<evidence type="ECO:0000313" key="2">
    <source>
        <dbReference type="Proteomes" id="UP000615687"/>
    </source>
</evidence>
<sequence>MNISLKVRWVPAIPVMTVFVSTGLPVPADIQALLVEHRRLATADRRGRDVLERQQGAYTSTIEMAGHEVCVREEFGFRGHVIYIMTVRERVSDTVEEWLEFEWGEPDED</sequence>
<dbReference type="Proteomes" id="UP000615687">
    <property type="component" value="Unassembled WGS sequence"/>
</dbReference>
<organism evidence="1 2">
    <name type="scientific">Roseibium polysiphoniae</name>
    <dbReference type="NCBI Taxonomy" id="2571221"/>
    <lineage>
        <taxon>Bacteria</taxon>
        <taxon>Pseudomonadati</taxon>
        <taxon>Pseudomonadota</taxon>
        <taxon>Alphaproteobacteria</taxon>
        <taxon>Hyphomicrobiales</taxon>
        <taxon>Stappiaceae</taxon>
        <taxon>Roseibium</taxon>
    </lineage>
</organism>
<reference evidence="1 2" key="1">
    <citation type="submission" date="2020-09" db="EMBL/GenBank/DDBJ databases">
        <title>The genome sequence of type strain Labrenzia polysiphoniae KACC 19711.</title>
        <authorList>
            <person name="Liu Y."/>
        </authorList>
    </citation>
    <scope>NUCLEOTIDE SEQUENCE [LARGE SCALE GENOMIC DNA]</scope>
    <source>
        <strain evidence="1 2">KACC 19711</strain>
    </source>
</reference>
<protein>
    <submittedName>
        <fullName evidence="1">Uncharacterized protein</fullName>
    </submittedName>
</protein>
<evidence type="ECO:0000313" key="1">
    <source>
        <dbReference type="EMBL" id="MBD8877675.1"/>
    </source>
</evidence>
<comment type="caution">
    <text evidence="1">The sequence shown here is derived from an EMBL/GenBank/DDBJ whole genome shotgun (WGS) entry which is preliminary data.</text>
</comment>
<name>A0ABR9CCP3_9HYPH</name>
<accession>A0ABR9CCP3</accession>
<keyword evidence="2" id="KW-1185">Reference proteome</keyword>
<dbReference type="EMBL" id="JACYXJ010000005">
    <property type="protein sequence ID" value="MBD8877675.1"/>
    <property type="molecule type" value="Genomic_DNA"/>
</dbReference>
<dbReference type="RefSeq" id="WP_192110111.1">
    <property type="nucleotide sequence ID" value="NZ_JACYXJ010000005.1"/>
</dbReference>
<proteinExistence type="predicted"/>